<reference evidence="1 2" key="1">
    <citation type="submission" date="2024-06" db="EMBL/GenBank/DDBJ databases">
        <title>Genome sequences for Pseudomonas syringae strains with characterized LPS.</title>
        <authorList>
            <person name="Baltrus D.A."/>
            <person name="Krings L."/>
        </authorList>
    </citation>
    <scope>NUCLEOTIDE SEQUENCE [LARGE SCALE GENOMIC DNA]</scope>
    <source>
        <strain evidence="1 2">NCPPB2708</strain>
    </source>
</reference>
<gene>
    <name evidence="1" type="ORF">ACDH53_19160</name>
</gene>
<evidence type="ECO:0000313" key="1">
    <source>
        <dbReference type="EMBL" id="MFA0939527.1"/>
    </source>
</evidence>
<proteinExistence type="predicted"/>
<accession>A0ABV4PJ90</accession>
<sequence length="183" mass="20995">MRNSTVENINKRFSWLKSIWDGHLTLTQYQLEKLVDMKTFCTLEVHDNFEKISYNSIKSFCLTQTCADSSYEAENLWEHLLSLRSKIYSTYKPPESEAVEKGPTAEMKINEAYNQAQLATYAYLDLFRFFKNLIESDTTLNSSTKLQIANFLFESNLRFEGIGTNTRLPSKSLSVIQGGKGNA</sequence>
<dbReference type="Proteomes" id="UP001569512">
    <property type="component" value="Unassembled WGS sequence"/>
</dbReference>
<dbReference type="RefSeq" id="WP_004665135.1">
    <property type="nucleotide sequence ID" value="NZ_JBGMSS010000007.1"/>
</dbReference>
<organism evidence="1 2">
    <name type="scientific">Pseudomonas tremae</name>
    <dbReference type="NCBI Taxonomy" id="200454"/>
    <lineage>
        <taxon>Bacteria</taxon>
        <taxon>Pseudomonadati</taxon>
        <taxon>Pseudomonadota</taxon>
        <taxon>Gammaproteobacteria</taxon>
        <taxon>Pseudomonadales</taxon>
        <taxon>Pseudomonadaceae</taxon>
        <taxon>Pseudomonas</taxon>
    </lineage>
</organism>
<dbReference type="EMBL" id="JBGMSU010000008">
    <property type="protein sequence ID" value="MFA0939527.1"/>
    <property type="molecule type" value="Genomic_DNA"/>
</dbReference>
<keyword evidence="2" id="KW-1185">Reference proteome</keyword>
<protein>
    <submittedName>
        <fullName evidence="1">Uncharacterized protein</fullName>
    </submittedName>
</protein>
<comment type="caution">
    <text evidence="1">The sequence shown here is derived from an EMBL/GenBank/DDBJ whole genome shotgun (WGS) entry which is preliminary data.</text>
</comment>
<evidence type="ECO:0000313" key="2">
    <source>
        <dbReference type="Proteomes" id="UP001569512"/>
    </source>
</evidence>
<name>A0ABV4PJ90_9PSED</name>